<dbReference type="AlphaFoldDB" id="A0A137NSI4"/>
<accession>A0A137NSI4</accession>
<dbReference type="Proteomes" id="UP000070444">
    <property type="component" value="Unassembled WGS sequence"/>
</dbReference>
<keyword evidence="1" id="KW-1133">Transmembrane helix</keyword>
<organism evidence="2 3">
    <name type="scientific">Conidiobolus coronatus (strain ATCC 28846 / CBS 209.66 / NRRL 28638)</name>
    <name type="common">Delacroixia coronata</name>
    <dbReference type="NCBI Taxonomy" id="796925"/>
    <lineage>
        <taxon>Eukaryota</taxon>
        <taxon>Fungi</taxon>
        <taxon>Fungi incertae sedis</taxon>
        <taxon>Zoopagomycota</taxon>
        <taxon>Entomophthoromycotina</taxon>
        <taxon>Entomophthoromycetes</taxon>
        <taxon>Entomophthorales</taxon>
        <taxon>Ancylistaceae</taxon>
        <taxon>Conidiobolus</taxon>
    </lineage>
</organism>
<keyword evidence="3" id="KW-1185">Reference proteome</keyword>
<sequence length="496" mass="57000">MLVYLHIAYLLPTTSFNHNFISTTIRDNKLYTLYENSATEIYQVIVYEVNESLPSYTSTNGTAYSLIKIDRGFRLEFFDPLENIERNHNKLWLISRMYNISEADISSTYLNWVGSINCNDMKFSSVPSPIKNHSLNNFPITGHTINLITNEHGSALYIIGGLIRSNNDIGVAFTNSTFKYNFTTNEWIDLAPLSNGKLIRINSHKTVAINNRYLVSFSGNIYNSSSLDPSSQFTTNEYIVNNSLYSLWVFDTLTYIWKNIRIDDNIIDQKLFNLNFSEFSVNLYKNKIYALGGIVTDSESEKSNNYKTLGILDIELKKWSFSNLYNEDGNESTGGRGIQFHVFDLISQRMKYTLKMPNTQDTNQTIEKSQGMPAYALAIIVVGSTLLILYLIYYFCIKSIRDRLNSIINLEPKEPTMIEIWSTPGDQNIEQIIMGSNKKGIYIITDTLTKFKPQLRYSQSNTFYEFELIELYCDGISIERLPERDSIEQSSLIGHE</sequence>
<keyword evidence="1" id="KW-0472">Membrane</keyword>
<dbReference type="InterPro" id="IPR015915">
    <property type="entry name" value="Kelch-typ_b-propeller"/>
</dbReference>
<name>A0A137NSI4_CONC2</name>
<gene>
    <name evidence="2" type="ORF">CONCODRAFT_12621</name>
</gene>
<proteinExistence type="predicted"/>
<dbReference type="SUPFAM" id="SSF117281">
    <property type="entry name" value="Kelch motif"/>
    <property type="match status" value="1"/>
</dbReference>
<reference evidence="2 3" key="1">
    <citation type="journal article" date="2015" name="Genome Biol. Evol.">
        <title>Phylogenomic analyses indicate that early fungi evolved digesting cell walls of algal ancestors of land plants.</title>
        <authorList>
            <person name="Chang Y."/>
            <person name="Wang S."/>
            <person name="Sekimoto S."/>
            <person name="Aerts A.L."/>
            <person name="Choi C."/>
            <person name="Clum A."/>
            <person name="LaButti K.M."/>
            <person name="Lindquist E.A."/>
            <person name="Yee Ngan C."/>
            <person name="Ohm R.A."/>
            <person name="Salamov A.A."/>
            <person name="Grigoriev I.V."/>
            <person name="Spatafora J.W."/>
            <person name="Berbee M.L."/>
        </authorList>
    </citation>
    <scope>NUCLEOTIDE SEQUENCE [LARGE SCALE GENOMIC DNA]</scope>
    <source>
        <strain evidence="2 3">NRRL 28638</strain>
    </source>
</reference>
<evidence type="ECO:0008006" key="4">
    <source>
        <dbReference type="Google" id="ProtNLM"/>
    </source>
</evidence>
<keyword evidence="1" id="KW-0812">Transmembrane</keyword>
<feature type="transmembrane region" description="Helical" evidence="1">
    <location>
        <begin position="374"/>
        <end position="396"/>
    </location>
</feature>
<evidence type="ECO:0000256" key="1">
    <source>
        <dbReference type="SAM" id="Phobius"/>
    </source>
</evidence>
<dbReference type="OrthoDB" id="432528at2759"/>
<evidence type="ECO:0000313" key="3">
    <source>
        <dbReference type="Proteomes" id="UP000070444"/>
    </source>
</evidence>
<dbReference type="Gene3D" id="2.120.10.80">
    <property type="entry name" value="Kelch-type beta propeller"/>
    <property type="match status" value="1"/>
</dbReference>
<evidence type="ECO:0000313" key="2">
    <source>
        <dbReference type="EMBL" id="KXN65717.1"/>
    </source>
</evidence>
<protein>
    <recommendedName>
        <fullName evidence="4">Galactose oxidase</fullName>
    </recommendedName>
</protein>
<dbReference type="EMBL" id="KQ964827">
    <property type="protein sequence ID" value="KXN65717.1"/>
    <property type="molecule type" value="Genomic_DNA"/>
</dbReference>